<gene>
    <name evidence="7" type="primary">RPS18</name>
    <name evidence="7" type="ORF">PHYPSEUDO_006955</name>
</gene>
<feature type="compositionally biased region" description="Low complexity" evidence="6">
    <location>
        <begin position="12"/>
        <end position="24"/>
    </location>
</feature>
<feature type="compositionally biased region" description="Basic and acidic residues" evidence="6">
    <location>
        <begin position="1"/>
        <end position="11"/>
    </location>
</feature>
<dbReference type="GO" id="GO:0006412">
    <property type="term" value="P:translation"/>
    <property type="evidence" value="ECO:0007669"/>
    <property type="project" value="InterPro"/>
</dbReference>
<dbReference type="GO" id="GO:0003735">
    <property type="term" value="F:structural constituent of ribosome"/>
    <property type="evidence" value="ECO:0007669"/>
    <property type="project" value="InterPro"/>
</dbReference>
<dbReference type="HAMAP" id="MF_01315">
    <property type="entry name" value="Ribosomal_uS13"/>
    <property type="match status" value="1"/>
</dbReference>
<dbReference type="GO" id="GO:0015935">
    <property type="term" value="C:small ribosomal subunit"/>
    <property type="evidence" value="ECO:0007669"/>
    <property type="project" value="TreeGrafter"/>
</dbReference>
<dbReference type="PROSITE" id="PS00646">
    <property type="entry name" value="RIBOSOMAL_S13_1"/>
    <property type="match status" value="1"/>
</dbReference>
<feature type="region of interest" description="Disordered" evidence="6">
    <location>
        <begin position="1"/>
        <end position="29"/>
    </location>
</feature>
<dbReference type="InterPro" id="IPR018269">
    <property type="entry name" value="Ribosomal_uS13_CS"/>
</dbReference>
<dbReference type="InterPro" id="IPR001892">
    <property type="entry name" value="Ribosomal_uS13"/>
</dbReference>
<dbReference type="FunFam" id="4.10.910.10:FF:000002">
    <property type="entry name" value="40S ribosomal protein S18"/>
    <property type="match status" value="1"/>
</dbReference>
<dbReference type="NCBIfam" id="NF003140">
    <property type="entry name" value="PRK04053.1"/>
    <property type="match status" value="1"/>
</dbReference>
<dbReference type="PROSITE" id="PS50159">
    <property type="entry name" value="RIBOSOMAL_S13_2"/>
    <property type="match status" value="1"/>
</dbReference>
<evidence type="ECO:0000256" key="4">
    <source>
        <dbReference type="ARBA" id="ARBA00022980"/>
    </source>
</evidence>
<evidence type="ECO:0000256" key="5">
    <source>
        <dbReference type="ARBA" id="ARBA00023274"/>
    </source>
</evidence>
<evidence type="ECO:0000313" key="7">
    <source>
        <dbReference type="EMBL" id="KAG7380653.1"/>
    </source>
</evidence>
<keyword evidence="4" id="KW-0689">Ribosomal protein</keyword>
<dbReference type="Pfam" id="PF00416">
    <property type="entry name" value="Ribosomal_S13"/>
    <property type="match status" value="1"/>
</dbReference>
<dbReference type="GO" id="GO:0003723">
    <property type="term" value="F:RNA binding"/>
    <property type="evidence" value="ECO:0007669"/>
    <property type="project" value="InterPro"/>
</dbReference>
<sequence length="233" mass="25693">MQREGGRESKRATAANSAAAGTVAQPTAFSAKDPQDAALAYSPTQSPASLLVSCVAKGPTAAIRWTGIANVYSSRVAAAAIQSLVIGPDFQHILRILNTNIDGRRKVWVALTAIQGVGRRFSIMVCKKAEVDITKRAGELTNDEIERVVAIIQNPLQFKIPVWFLNRQKDFKTGKHSQVVANNLQGKWREDYERLKKIYAHRGLRHWWGLKVRGQHTKTTGRRGRTVGILGGK</sequence>
<dbReference type="OrthoDB" id="564720at2759"/>
<comment type="caution">
    <text evidence="7">The sequence shown here is derived from an EMBL/GenBank/DDBJ whole genome shotgun (WGS) entry which is preliminary data.</text>
</comment>
<evidence type="ECO:0000313" key="8">
    <source>
        <dbReference type="Proteomes" id="UP000694044"/>
    </source>
</evidence>
<name>A0A8T1VKN1_9STRA</name>
<comment type="similarity">
    <text evidence="2">Belongs to the universal ribosomal protein uS13 family.</text>
</comment>
<evidence type="ECO:0000256" key="2">
    <source>
        <dbReference type="ARBA" id="ARBA00008080"/>
    </source>
</evidence>
<dbReference type="PANTHER" id="PTHR10871">
    <property type="entry name" value="30S RIBOSOMAL PROTEIN S13/40S RIBOSOMAL PROTEIN S18"/>
    <property type="match status" value="1"/>
</dbReference>
<keyword evidence="8" id="KW-1185">Reference proteome</keyword>
<evidence type="ECO:0000256" key="6">
    <source>
        <dbReference type="SAM" id="MobiDB-lite"/>
    </source>
</evidence>
<dbReference type="FunFam" id="1.10.8.50:FF:000002">
    <property type="entry name" value="40S ribosomal protein S18"/>
    <property type="match status" value="1"/>
</dbReference>
<dbReference type="GO" id="GO:0005829">
    <property type="term" value="C:cytosol"/>
    <property type="evidence" value="ECO:0007669"/>
    <property type="project" value="TreeGrafter"/>
</dbReference>
<evidence type="ECO:0000256" key="1">
    <source>
        <dbReference type="ARBA" id="ARBA00004496"/>
    </source>
</evidence>
<evidence type="ECO:0000256" key="3">
    <source>
        <dbReference type="ARBA" id="ARBA00022490"/>
    </source>
</evidence>
<dbReference type="AlphaFoldDB" id="A0A8T1VKN1"/>
<dbReference type="PANTHER" id="PTHR10871:SF3">
    <property type="entry name" value="SMALL RIBOSOMAL SUBUNIT PROTEIN US13"/>
    <property type="match status" value="1"/>
</dbReference>
<dbReference type="Proteomes" id="UP000694044">
    <property type="component" value="Unassembled WGS sequence"/>
</dbReference>
<accession>A0A8T1VKN1</accession>
<dbReference type="EMBL" id="JAGDFM010000283">
    <property type="protein sequence ID" value="KAG7380653.1"/>
    <property type="molecule type" value="Genomic_DNA"/>
</dbReference>
<keyword evidence="5" id="KW-0687">Ribonucleoprotein</keyword>
<organism evidence="7 8">
    <name type="scientific">Phytophthora pseudosyringae</name>
    <dbReference type="NCBI Taxonomy" id="221518"/>
    <lineage>
        <taxon>Eukaryota</taxon>
        <taxon>Sar</taxon>
        <taxon>Stramenopiles</taxon>
        <taxon>Oomycota</taxon>
        <taxon>Peronosporomycetes</taxon>
        <taxon>Peronosporales</taxon>
        <taxon>Peronosporaceae</taxon>
        <taxon>Phytophthora</taxon>
    </lineage>
</organism>
<keyword evidence="3" id="KW-0963">Cytoplasm</keyword>
<comment type="subcellular location">
    <subcellularLocation>
        <location evidence="1">Cytoplasm</location>
    </subcellularLocation>
</comment>
<proteinExistence type="inferred from homology"/>
<reference evidence="7" key="1">
    <citation type="submission" date="2021-02" db="EMBL/GenBank/DDBJ databases">
        <authorList>
            <person name="Palmer J.M."/>
        </authorList>
    </citation>
    <scope>NUCLEOTIDE SEQUENCE</scope>
    <source>
        <strain evidence="7">SCRP734</strain>
    </source>
</reference>
<protein>
    <submittedName>
        <fullName evidence="7">Ribosomal 40S subunit protein S18B</fullName>
    </submittedName>
</protein>